<accession>A0A411YDQ1</accession>
<organism evidence="1 2">
    <name type="scientific">Egibacter rhizosphaerae</name>
    <dbReference type="NCBI Taxonomy" id="1670831"/>
    <lineage>
        <taxon>Bacteria</taxon>
        <taxon>Bacillati</taxon>
        <taxon>Actinomycetota</taxon>
        <taxon>Nitriliruptoria</taxon>
        <taxon>Egibacterales</taxon>
        <taxon>Egibacteraceae</taxon>
        <taxon>Egibacter</taxon>
    </lineage>
</organism>
<dbReference type="EMBL" id="CP036402">
    <property type="protein sequence ID" value="QBI19328.1"/>
    <property type="molecule type" value="Genomic_DNA"/>
</dbReference>
<proteinExistence type="predicted"/>
<dbReference type="RefSeq" id="WP_131154325.1">
    <property type="nucleotide sequence ID" value="NZ_CP036402.1"/>
</dbReference>
<name>A0A411YDQ1_9ACTN</name>
<dbReference type="AlphaFoldDB" id="A0A411YDQ1"/>
<evidence type="ECO:0000313" key="2">
    <source>
        <dbReference type="Proteomes" id="UP000291469"/>
    </source>
</evidence>
<dbReference type="Proteomes" id="UP000291469">
    <property type="component" value="Chromosome"/>
</dbReference>
<sequence>MESPEDEIEAPTGTRTVLLPVEELRAGDYVWAGTDFGFIRLADDPMFDHAGDVIFGDSWEEVSPVANYSLDRLRWLPRGSIVRAAVPTRTDLRASFRNVGAVIYGQAPGTAPVAIASTVTDAEQLVRLANGDSP</sequence>
<reference evidence="1 2" key="1">
    <citation type="submission" date="2019-01" db="EMBL/GenBank/DDBJ databases">
        <title>Egibacter rhizosphaerae EGI 80759T.</title>
        <authorList>
            <person name="Chen D.-D."/>
            <person name="Tian Y."/>
            <person name="Jiao J.-Y."/>
            <person name="Zhang X.-T."/>
            <person name="Zhang Y.-G."/>
            <person name="Zhang Y."/>
            <person name="Xiao M."/>
            <person name="Shu W.-S."/>
            <person name="Li W.-J."/>
        </authorList>
    </citation>
    <scope>NUCLEOTIDE SEQUENCE [LARGE SCALE GENOMIC DNA]</scope>
    <source>
        <strain evidence="1 2">EGI 80759</strain>
    </source>
</reference>
<evidence type="ECO:0000313" key="1">
    <source>
        <dbReference type="EMBL" id="QBI19328.1"/>
    </source>
</evidence>
<gene>
    <name evidence="1" type="ORF">ER308_07075</name>
</gene>
<dbReference type="KEGG" id="erz:ER308_07075"/>
<keyword evidence="2" id="KW-1185">Reference proteome</keyword>
<protein>
    <submittedName>
        <fullName evidence="1">Uncharacterized protein</fullName>
    </submittedName>
</protein>